<protein>
    <submittedName>
        <fullName evidence="1">Uncharacterized protein</fullName>
    </submittedName>
</protein>
<dbReference type="AlphaFoldDB" id="A0A0R3LS33"/>
<comment type="caution">
    <text evidence="1">The sequence shown here is derived from an EMBL/GenBank/DDBJ whole genome shotgun (WGS) entry which is preliminary data.</text>
</comment>
<reference evidence="1 2" key="1">
    <citation type="submission" date="2014-03" db="EMBL/GenBank/DDBJ databases">
        <title>Bradyrhizobium valentinum sp. nov., isolated from effective nodules of Lupinus mariae-josephae, a lupine endemic of basic-lime soils in Eastern Spain.</title>
        <authorList>
            <person name="Duran D."/>
            <person name="Rey L."/>
            <person name="Navarro A."/>
            <person name="Busquets A."/>
            <person name="Imperial J."/>
            <person name="Ruiz-Argueso T."/>
        </authorList>
    </citation>
    <scope>NUCLEOTIDE SEQUENCE [LARGE SCALE GENOMIC DNA]</scope>
    <source>
        <strain evidence="1 2">LmjM3</strain>
    </source>
</reference>
<proteinExistence type="predicted"/>
<dbReference type="Proteomes" id="UP000051913">
    <property type="component" value="Unassembled WGS sequence"/>
</dbReference>
<dbReference type="OrthoDB" id="9802053at2"/>
<accession>A0A0R3LS33</accession>
<organism evidence="1 2">
    <name type="scientific">Bradyrhizobium valentinum</name>
    <dbReference type="NCBI Taxonomy" id="1518501"/>
    <lineage>
        <taxon>Bacteria</taxon>
        <taxon>Pseudomonadati</taxon>
        <taxon>Pseudomonadota</taxon>
        <taxon>Alphaproteobacteria</taxon>
        <taxon>Hyphomicrobiales</taxon>
        <taxon>Nitrobacteraceae</taxon>
        <taxon>Bradyrhizobium</taxon>
    </lineage>
</organism>
<evidence type="ECO:0000313" key="1">
    <source>
        <dbReference type="EMBL" id="KRR10910.1"/>
    </source>
</evidence>
<evidence type="ECO:0000313" key="2">
    <source>
        <dbReference type="Proteomes" id="UP000051913"/>
    </source>
</evidence>
<name>A0A0R3LS33_9BRAD</name>
<dbReference type="RefSeq" id="WP_057849738.1">
    <property type="nucleotide sequence ID" value="NZ_LLXX01000046.1"/>
</dbReference>
<gene>
    <name evidence="1" type="ORF">CP49_25515</name>
</gene>
<dbReference type="EMBL" id="LLXX01000046">
    <property type="protein sequence ID" value="KRR10910.1"/>
    <property type="molecule type" value="Genomic_DNA"/>
</dbReference>
<sequence>MTPEALATFFAGNVALPRRTKGNVCASAQYIETNKHRSALTALMAQAFAPPVELTALYHYLAALFLLNATVWNDD</sequence>
<keyword evidence="2" id="KW-1185">Reference proteome</keyword>
<dbReference type="STRING" id="1518501.CQ10_41105"/>